<evidence type="ECO:0000259" key="1">
    <source>
        <dbReference type="PROSITE" id="PS51886"/>
    </source>
</evidence>
<protein>
    <recommendedName>
        <fullName evidence="1">TLDc domain-containing protein</fullName>
    </recommendedName>
</protein>
<comment type="caution">
    <text evidence="2">The sequence shown here is derived from an EMBL/GenBank/DDBJ whole genome shotgun (WGS) entry which is preliminary data.</text>
</comment>
<dbReference type="Pfam" id="PF07534">
    <property type="entry name" value="TLD"/>
    <property type="match status" value="1"/>
</dbReference>
<accession>A0A397TZI9</accession>
<proteinExistence type="predicted"/>
<evidence type="ECO:0000313" key="3">
    <source>
        <dbReference type="Proteomes" id="UP000266673"/>
    </source>
</evidence>
<name>A0A397TZI9_9GLOM</name>
<dbReference type="PROSITE" id="PS51886">
    <property type="entry name" value="TLDC"/>
    <property type="match status" value="1"/>
</dbReference>
<organism evidence="2 3">
    <name type="scientific">Gigaspora rosea</name>
    <dbReference type="NCBI Taxonomy" id="44941"/>
    <lineage>
        <taxon>Eukaryota</taxon>
        <taxon>Fungi</taxon>
        <taxon>Fungi incertae sedis</taxon>
        <taxon>Mucoromycota</taxon>
        <taxon>Glomeromycotina</taxon>
        <taxon>Glomeromycetes</taxon>
        <taxon>Diversisporales</taxon>
        <taxon>Gigasporaceae</taxon>
        <taxon>Gigaspora</taxon>
    </lineage>
</organism>
<dbReference type="EMBL" id="QKWP01002413">
    <property type="protein sequence ID" value="RIB03422.1"/>
    <property type="molecule type" value="Genomic_DNA"/>
</dbReference>
<dbReference type="AlphaFoldDB" id="A0A397TZI9"/>
<reference evidence="2 3" key="1">
    <citation type="submission" date="2018-06" db="EMBL/GenBank/DDBJ databases">
        <title>Comparative genomics reveals the genomic features of Rhizophagus irregularis, R. cerebriforme, R. diaphanum and Gigaspora rosea, and their symbiotic lifestyle signature.</title>
        <authorList>
            <person name="Morin E."/>
            <person name="San Clemente H."/>
            <person name="Chen E.C.H."/>
            <person name="De La Providencia I."/>
            <person name="Hainaut M."/>
            <person name="Kuo A."/>
            <person name="Kohler A."/>
            <person name="Murat C."/>
            <person name="Tang N."/>
            <person name="Roy S."/>
            <person name="Loubradou J."/>
            <person name="Henrissat B."/>
            <person name="Grigoriev I.V."/>
            <person name="Corradi N."/>
            <person name="Roux C."/>
            <person name="Martin F.M."/>
        </authorList>
    </citation>
    <scope>NUCLEOTIDE SEQUENCE [LARGE SCALE GENOMIC DNA]</scope>
    <source>
        <strain evidence="2 3">DAOM 194757</strain>
    </source>
</reference>
<keyword evidence="3" id="KW-1185">Reference proteome</keyword>
<dbReference type="Pfam" id="PF07707">
    <property type="entry name" value="BACK"/>
    <property type="match status" value="1"/>
</dbReference>
<dbReference type="Gene3D" id="1.25.40.420">
    <property type="match status" value="1"/>
</dbReference>
<sequence length="377" mass="44034">MLIAYEFLFDELAKHLETHLIEAEAHWLRLNFTHIYKKSFQNNKPQVLQKWCNDIIVKYPDKIFESEDFVSLQENALVSIISRGDLQMEEIRIWNYIIKWGIAQNPGLPSDPEDWTPKNFLTLKTTLRNCLPHIRYFQISGDEVIDNLRPYKNILEKNLWEDISIKFMSPNRQISSKILPPRVILTPKLPSRNTEPISTVIDESHAAEIASWIDKKDIMYSVMNNPYEFKLLLRGTRDGFTKDSFWNLCAKQTQLVVVMKVKGTDEILGGYNPIGWTKSVYCYKNCNDSFIFSLKNGTIQNSILSRVKEPEYAIHCDSYCGPRFGSGCDLAMLNNFNQNDKCYSHQNSYEKRIRNDSTFGRSKFSVEEYEIFQIEKT</sequence>
<dbReference type="InterPro" id="IPR006571">
    <property type="entry name" value="TLDc_dom"/>
</dbReference>
<dbReference type="OrthoDB" id="5430411at2759"/>
<feature type="domain" description="TLDc" evidence="1">
    <location>
        <begin position="199"/>
        <end position="375"/>
    </location>
</feature>
<evidence type="ECO:0000313" key="2">
    <source>
        <dbReference type="EMBL" id="RIB03422.1"/>
    </source>
</evidence>
<dbReference type="Proteomes" id="UP000266673">
    <property type="component" value="Unassembled WGS sequence"/>
</dbReference>
<gene>
    <name evidence="2" type="ORF">C2G38_782384</name>
</gene>
<dbReference type="InterPro" id="IPR011705">
    <property type="entry name" value="BACK"/>
</dbReference>